<dbReference type="SMR" id="A0A2G2Y870"/>
<dbReference type="SFLD" id="SFLDS00005">
    <property type="entry name" value="Isoprenoid_Synthase_Type_I"/>
    <property type="match status" value="1"/>
</dbReference>
<name>A0A2G2Y870_CAPAN</name>
<evidence type="ECO:0000259" key="3">
    <source>
        <dbReference type="Pfam" id="PF03936"/>
    </source>
</evidence>
<dbReference type="InterPro" id="IPR050148">
    <property type="entry name" value="Terpene_synthase-like"/>
</dbReference>
<proteinExistence type="predicted"/>
<feature type="domain" description="Terpene synthase metal-binding" evidence="3">
    <location>
        <begin position="1"/>
        <end position="196"/>
    </location>
</feature>
<dbReference type="PANTHER" id="PTHR31225">
    <property type="entry name" value="OS04G0344100 PROTEIN-RELATED"/>
    <property type="match status" value="1"/>
</dbReference>
<accession>A0A2G2Y870</accession>
<dbReference type="InterPro" id="IPR005630">
    <property type="entry name" value="Terpene_synthase_metal-bd"/>
</dbReference>
<evidence type="ECO:0000313" key="4">
    <source>
        <dbReference type="EMBL" id="PHT65938.1"/>
    </source>
</evidence>
<comment type="pathway">
    <text evidence="1">Secondary metabolite biosynthesis; terpenoid biosynthesis.</text>
</comment>
<dbReference type="Gene3D" id="1.10.600.10">
    <property type="entry name" value="Farnesyl Diphosphate Synthase"/>
    <property type="match status" value="1"/>
</dbReference>
<dbReference type="InterPro" id="IPR008949">
    <property type="entry name" value="Isoprenoid_synthase_dom_sf"/>
</dbReference>
<dbReference type="Proteomes" id="UP000222542">
    <property type="component" value="Unassembled WGS sequence"/>
</dbReference>
<evidence type="ECO:0000313" key="5">
    <source>
        <dbReference type="Proteomes" id="UP000222542"/>
    </source>
</evidence>
<dbReference type="GO" id="GO:0010333">
    <property type="term" value="F:terpene synthase activity"/>
    <property type="evidence" value="ECO:0000318"/>
    <property type="project" value="GO_Central"/>
</dbReference>
<evidence type="ECO:0000256" key="1">
    <source>
        <dbReference type="ARBA" id="ARBA00004721"/>
    </source>
</evidence>
<dbReference type="GO" id="GO:0016114">
    <property type="term" value="P:terpenoid biosynthetic process"/>
    <property type="evidence" value="ECO:0007669"/>
    <property type="project" value="UniProtKB-UniPathway"/>
</dbReference>
<dbReference type="EMBL" id="AYRZ02000012">
    <property type="protein sequence ID" value="PHT65938.1"/>
    <property type="molecule type" value="Genomic_DNA"/>
</dbReference>
<dbReference type="Pfam" id="PF03936">
    <property type="entry name" value="Terpene_synth_C"/>
    <property type="match status" value="1"/>
</dbReference>
<protein>
    <recommendedName>
        <fullName evidence="3">Terpene synthase metal-binding domain-containing protein</fullName>
    </recommendedName>
</protein>
<dbReference type="UniPathway" id="UPA00213"/>
<dbReference type="STRING" id="4072.A0A2G2Y870"/>
<dbReference type="InterPro" id="IPR034741">
    <property type="entry name" value="Terpene_cyclase-like_1_C"/>
</dbReference>
<dbReference type="PANTHER" id="PTHR31225:SF81">
    <property type="entry name" value="(E,E)-GERMACRENE B SYNTHASE-LIKE"/>
    <property type="match status" value="1"/>
</dbReference>
<dbReference type="SFLD" id="SFLDG01019">
    <property type="entry name" value="Terpene_Cyclase_Like_1_C_Termi"/>
    <property type="match status" value="1"/>
</dbReference>
<keyword evidence="2" id="KW-0479">Metal-binding</keyword>
<dbReference type="GO" id="GO:0046246">
    <property type="term" value="P:terpene biosynthetic process"/>
    <property type="evidence" value="ECO:0000318"/>
    <property type="project" value="GO_Central"/>
</dbReference>
<dbReference type="Gramene" id="PHT65938">
    <property type="protein sequence ID" value="PHT65938"/>
    <property type="gene ID" value="T459_30363"/>
</dbReference>
<comment type="caution">
    <text evidence="4">The sequence shown here is derived from an EMBL/GenBank/DDBJ whole genome shotgun (WGS) entry which is preliminary data.</text>
</comment>
<reference evidence="4 5" key="1">
    <citation type="journal article" date="2014" name="Nat. Genet.">
        <title>Genome sequence of the hot pepper provides insights into the evolution of pungency in Capsicum species.</title>
        <authorList>
            <person name="Kim S."/>
            <person name="Park M."/>
            <person name="Yeom S.I."/>
            <person name="Kim Y.M."/>
            <person name="Lee J.M."/>
            <person name="Lee H.A."/>
            <person name="Seo E."/>
            <person name="Choi J."/>
            <person name="Cheong K."/>
            <person name="Kim K.T."/>
            <person name="Jung K."/>
            <person name="Lee G.W."/>
            <person name="Oh S.K."/>
            <person name="Bae C."/>
            <person name="Kim S.B."/>
            <person name="Lee H.Y."/>
            <person name="Kim S.Y."/>
            <person name="Kim M.S."/>
            <person name="Kang B.C."/>
            <person name="Jo Y.D."/>
            <person name="Yang H.B."/>
            <person name="Jeong H.J."/>
            <person name="Kang W.H."/>
            <person name="Kwon J.K."/>
            <person name="Shin C."/>
            <person name="Lim J.Y."/>
            <person name="Park J.H."/>
            <person name="Huh J.H."/>
            <person name="Kim J.S."/>
            <person name="Kim B.D."/>
            <person name="Cohen O."/>
            <person name="Paran I."/>
            <person name="Suh M.C."/>
            <person name="Lee S.B."/>
            <person name="Kim Y.K."/>
            <person name="Shin Y."/>
            <person name="Noh S.J."/>
            <person name="Park J."/>
            <person name="Seo Y.S."/>
            <person name="Kwon S.Y."/>
            <person name="Kim H.A."/>
            <person name="Park J.M."/>
            <person name="Kim H.J."/>
            <person name="Choi S.B."/>
            <person name="Bosland P.W."/>
            <person name="Reeves G."/>
            <person name="Jo S.H."/>
            <person name="Lee B.W."/>
            <person name="Cho H.T."/>
            <person name="Choi H.S."/>
            <person name="Lee M.S."/>
            <person name="Yu Y."/>
            <person name="Do Choi Y."/>
            <person name="Park B.S."/>
            <person name="van Deynze A."/>
            <person name="Ashrafi H."/>
            <person name="Hill T."/>
            <person name="Kim W.T."/>
            <person name="Pai H.S."/>
            <person name="Ahn H.K."/>
            <person name="Yeam I."/>
            <person name="Giovannoni J.J."/>
            <person name="Rose J.K."/>
            <person name="Sorensen I."/>
            <person name="Lee S.J."/>
            <person name="Kim R.W."/>
            <person name="Choi I.Y."/>
            <person name="Choi B.S."/>
            <person name="Lim J.S."/>
            <person name="Lee Y.H."/>
            <person name="Choi D."/>
        </authorList>
    </citation>
    <scope>NUCLEOTIDE SEQUENCE [LARGE SCALE GENOMIC DNA]</scope>
    <source>
        <strain evidence="5">cv. CM334</strain>
    </source>
</reference>
<dbReference type="AlphaFoldDB" id="A0A2G2Y870"/>
<organism evidence="4 5">
    <name type="scientific">Capsicum annuum</name>
    <name type="common">Capsicum pepper</name>
    <dbReference type="NCBI Taxonomy" id="4072"/>
    <lineage>
        <taxon>Eukaryota</taxon>
        <taxon>Viridiplantae</taxon>
        <taxon>Streptophyta</taxon>
        <taxon>Embryophyta</taxon>
        <taxon>Tracheophyta</taxon>
        <taxon>Spermatophyta</taxon>
        <taxon>Magnoliopsida</taxon>
        <taxon>eudicotyledons</taxon>
        <taxon>Gunneridae</taxon>
        <taxon>Pentapetalae</taxon>
        <taxon>asterids</taxon>
        <taxon>lamiids</taxon>
        <taxon>Solanales</taxon>
        <taxon>Solanaceae</taxon>
        <taxon>Solanoideae</taxon>
        <taxon>Capsiceae</taxon>
        <taxon>Capsicum</taxon>
    </lineage>
</organism>
<keyword evidence="5" id="KW-1185">Reference proteome</keyword>
<sequence>MISFNDDTYDAYATIEELELFTDAIHKWDISAMDSLPPYMRPLYQVNLNIFNEMEEELAKEGNSDRIYYGKFEMKKLLRSCYQDAKWYNAGYIPKYAEYTKNAYVSSAIMNLGTNPLVGMEGFISKDIFEWMMNEPLIVRAASAICRLMYDIVDHEFQQERGHAESSIECYMKQYGASKEEAYIKYRKMVKDAWKDINKALLRPTEVPMFVLERPLNLARILHTFFQDEDAYTNSDIKCKDLVTLLLIESFNI</sequence>
<reference evidence="4 5" key="2">
    <citation type="journal article" date="2017" name="Genome Biol.">
        <title>New reference genome sequences of hot pepper reveal the massive evolution of plant disease-resistance genes by retroduplication.</title>
        <authorList>
            <person name="Kim S."/>
            <person name="Park J."/>
            <person name="Yeom S.I."/>
            <person name="Kim Y.M."/>
            <person name="Seo E."/>
            <person name="Kim K.T."/>
            <person name="Kim M.S."/>
            <person name="Lee J.M."/>
            <person name="Cheong K."/>
            <person name="Shin H.S."/>
            <person name="Kim S.B."/>
            <person name="Han K."/>
            <person name="Lee J."/>
            <person name="Park M."/>
            <person name="Lee H.A."/>
            <person name="Lee H.Y."/>
            <person name="Lee Y."/>
            <person name="Oh S."/>
            <person name="Lee J.H."/>
            <person name="Choi E."/>
            <person name="Choi E."/>
            <person name="Lee S.E."/>
            <person name="Jeon J."/>
            <person name="Kim H."/>
            <person name="Choi G."/>
            <person name="Song H."/>
            <person name="Lee J."/>
            <person name="Lee S.C."/>
            <person name="Kwon J.K."/>
            <person name="Lee H.Y."/>
            <person name="Koo N."/>
            <person name="Hong Y."/>
            <person name="Kim R.W."/>
            <person name="Kang W.H."/>
            <person name="Huh J.H."/>
            <person name="Kang B.C."/>
            <person name="Yang T.J."/>
            <person name="Lee Y.H."/>
            <person name="Bennetzen J.L."/>
            <person name="Choi D."/>
        </authorList>
    </citation>
    <scope>NUCLEOTIDE SEQUENCE [LARGE SCALE GENOMIC DNA]</scope>
    <source>
        <strain evidence="5">cv. CM334</strain>
    </source>
</reference>
<dbReference type="GO" id="GO:0000287">
    <property type="term" value="F:magnesium ion binding"/>
    <property type="evidence" value="ECO:0007669"/>
    <property type="project" value="InterPro"/>
</dbReference>
<evidence type="ECO:0000256" key="2">
    <source>
        <dbReference type="ARBA" id="ARBA00022723"/>
    </source>
</evidence>
<gene>
    <name evidence="4" type="ORF">T459_30363</name>
</gene>
<dbReference type="OMA" id="CEEYIKN"/>
<dbReference type="SUPFAM" id="SSF48576">
    <property type="entry name" value="Terpenoid synthases"/>
    <property type="match status" value="1"/>
</dbReference>